<feature type="chain" id="PRO_5016256996" description="PepSY domain-containing protein" evidence="1">
    <location>
        <begin position="24"/>
        <end position="91"/>
    </location>
</feature>
<protein>
    <recommendedName>
        <fullName evidence="2">PepSY domain-containing protein</fullName>
    </recommendedName>
</protein>
<dbReference type="EMBL" id="QLTA01000022">
    <property type="protein sequence ID" value="RAR80647.1"/>
    <property type="molecule type" value="Genomic_DNA"/>
</dbReference>
<feature type="domain" description="PepSY" evidence="2">
    <location>
        <begin position="10"/>
        <end position="91"/>
    </location>
</feature>
<feature type="signal peptide" evidence="1">
    <location>
        <begin position="1"/>
        <end position="23"/>
    </location>
</feature>
<reference evidence="3 4" key="1">
    <citation type="submission" date="2018-06" db="EMBL/GenBank/DDBJ databases">
        <title>Genomic Encyclopedia of Archaeal and Bacterial Type Strains, Phase II (KMG-II): from individual species to whole genera.</title>
        <authorList>
            <person name="Goeker M."/>
        </authorList>
    </citation>
    <scope>NUCLEOTIDE SEQUENCE [LARGE SCALE GENOMIC DNA]</scope>
    <source>
        <strain evidence="3 4">CFPB 3232</strain>
    </source>
</reference>
<keyword evidence="1" id="KW-0732">Signal</keyword>
<proteinExistence type="predicted"/>
<dbReference type="InterPro" id="IPR025711">
    <property type="entry name" value="PepSY"/>
</dbReference>
<evidence type="ECO:0000313" key="4">
    <source>
        <dbReference type="Proteomes" id="UP000248856"/>
    </source>
</evidence>
<name>A0A328ZCW2_9BURK</name>
<keyword evidence="4" id="KW-1185">Reference proteome</keyword>
<sequence length="91" mass="10329">MTTPFLPRLAAAALALAACGAWAHGEVQCPAHPKAEWRPHTELHEKLVKEGWTVRRMELTPTCYEVYGKDPQGKRVEAFFDPKTLERVEEK</sequence>
<dbReference type="AlphaFoldDB" id="A0A328ZCW2"/>
<dbReference type="Proteomes" id="UP000248856">
    <property type="component" value="Unassembled WGS sequence"/>
</dbReference>
<organism evidence="3 4">
    <name type="scientific">Paracidovorax anthurii</name>
    <dbReference type="NCBI Taxonomy" id="78229"/>
    <lineage>
        <taxon>Bacteria</taxon>
        <taxon>Pseudomonadati</taxon>
        <taxon>Pseudomonadota</taxon>
        <taxon>Betaproteobacteria</taxon>
        <taxon>Burkholderiales</taxon>
        <taxon>Comamonadaceae</taxon>
        <taxon>Paracidovorax</taxon>
    </lineage>
</organism>
<dbReference type="OrthoDB" id="9180865at2"/>
<evidence type="ECO:0000256" key="1">
    <source>
        <dbReference type="SAM" id="SignalP"/>
    </source>
</evidence>
<gene>
    <name evidence="3" type="ORF">AX018_10225</name>
</gene>
<evidence type="ECO:0000259" key="2">
    <source>
        <dbReference type="Pfam" id="PF13670"/>
    </source>
</evidence>
<dbReference type="RefSeq" id="WP_111877573.1">
    <property type="nucleotide sequence ID" value="NZ_CBCSGC010000090.1"/>
</dbReference>
<comment type="caution">
    <text evidence="3">The sequence shown here is derived from an EMBL/GenBank/DDBJ whole genome shotgun (WGS) entry which is preliminary data.</text>
</comment>
<evidence type="ECO:0000313" key="3">
    <source>
        <dbReference type="EMBL" id="RAR80647.1"/>
    </source>
</evidence>
<accession>A0A328ZCW2</accession>
<dbReference type="Pfam" id="PF13670">
    <property type="entry name" value="PepSY_2"/>
    <property type="match status" value="1"/>
</dbReference>